<dbReference type="Gene3D" id="3.40.50.300">
    <property type="entry name" value="P-loop containing nucleotide triphosphate hydrolases"/>
    <property type="match status" value="2"/>
</dbReference>
<evidence type="ECO:0000313" key="4">
    <source>
        <dbReference type="EMBL" id="AEH51115.1"/>
    </source>
</evidence>
<proteinExistence type="inferred from homology"/>
<dbReference type="InterPro" id="IPR041699">
    <property type="entry name" value="AAA_32"/>
</dbReference>
<dbReference type="EMBL" id="CP002351">
    <property type="protein sequence ID" value="AEH51115.1"/>
    <property type="molecule type" value="Genomic_DNA"/>
</dbReference>
<dbReference type="eggNOG" id="COG1067">
    <property type="taxonomic scope" value="Bacteria"/>
</dbReference>
<evidence type="ECO:0000256" key="1">
    <source>
        <dbReference type="ARBA" id="ARBA00022670"/>
    </source>
</evidence>
<dbReference type="Pfam" id="PF20437">
    <property type="entry name" value="LonC_helical"/>
    <property type="match status" value="1"/>
</dbReference>
<dbReference type="InterPro" id="IPR027417">
    <property type="entry name" value="P-loop_NTPase"/>
</dbReference>
<dbReference type="Gene3D" id="1.10.8.60">
    <property type="match status" value="1"/>
</dbReference>
<accession>F7YYS7</accession>
<protein>
    <recommendedName>
        <fullName evidence="2">endopeptidase La</fullName>
        <ecNumber evidence="2">3.4.21.53</ecNumber>
    </recommendedName>
</protein>
<dbReference type="GO" id="GO:0006508">
    <property type="term" value="P:proteolysis"/>
    <property type="evidence" value="ECO:0007669"/>
    <property type="project" value="UniProtKB-KW"/>
</dbReference>
<reference evidence="4 5" key="1">
    <citation type="submission" date="2010-11" db="EMBL/GenBank/DDBJ databases">
        <title>The complete genome of Thermotoga thermarum DSM 5069.</title>
        <authorList>
            <consortium name="US DOE Joint Genome Institute (JGI-PGF)"/>
            <person name="Lucas S."/>
            <person name="Copeland A."/>
            <person name="Lapidus A."/>
            <person name="Bruce D."/>
            <person name="Goodwin L."/>
            <person name="Pitluck S."/>
            <person name="Kyrpides N."/>
            <person name="Mavromatis K."/>
            <person name="Ivanova N."/>
            <person name="Zeytun A."/>
            <person name="Brettin T."/>
            <person name="Detter J.C."/>
            <person name="Tapia R."/>
            <person name="Han C."/>
            <person name="Land M."/>
            <person name="Hauser L."/>
            <person name="Markowitz V."/>
            <person name="Cheng J.-F."/>
            <person name="Hugenholtz P."/>
            <person name="Woyke T."/>
            <person name="Wu D."/>
            <person name="Spring S."/>
            <person name="Schroeder M."/>
            <person name="Brambilla E."/>
            <person name="Klenk H.-P."/>
            <person name="Eisen J.A."/>
        </authorList>
    </citation>
    <scope>NUCLEOTIDE SEQUENCE [LARGE SCALE GENOMIC DNA]</scope>
    <source>
        <strain evidence="4 5">DSM 5069</strain>
    </source>
</reference>
<dbReference type="GO" id="GO:0004176">
    <property type="term" value="F:ATP-dependent peptidase activity"/>
    <property type="evidence" value="ECO:0007669"/>
    <property type="project" value="UniProtKB-UniRule"/>
</dbReference>
<dbReference type="Gene3D" id="3.30.230.10">
    <property type="match status" value="1"/>
</dbReference>
<dbReference type="AlphaFoldDB" id="F7YYS7"/>
<evidence type="ECO:0000259" key="3">
    <source>
        <dbReference type="PROSITE" id="PS51786"/>
    </source>
</evidence>
<sequence length="803" mass="91144">MMEVFALKATYDDLVYNSPYLPEFKTIGEIKPFEGFIGQERAIRAFETALNINERGFNVFVVGVPQTGRRTLVTNFLMQRAIKMNKPKDWIYVYNFSNPSEPKAISLEPGKGVQFKRDMEKLAEDVIEAIEKMFESEDYAAKKAELEDEYMARKTRLWEELREKAAQLGFAVQLTPTGVITVPVYEGKPVTPEVLETLPEEVKNAFNENSRKLKHIIEGTLYKSRKLDREYKEKLIELDKYAALFTVGSMFEEMIKQYEENEGVVEYLKEVEKDILDNLVQLKTEQQEFKEVLKKRYSVNLFVDNSQTFGAPVIFERNPTYANLVGKVEYYSRSGMLFTDFTLIKPGALHKANGGFLILEAENVLRNPFAWEGLKRCLLSGEIVVENLETALGFSNIVSLRPQSIPLDVKVFLIATPRIYYLLYEYDEDVRKLFKIKGEFDWEMDANAENVQKYLGFISSVCCRYNLPELDREAVRRVLWYSARLAADKRKFSMRFGEISSLIREACSIASQRGSKIVEEQDVKEAFERSEERVNLLQTKYDEHILQRYLMIETTGEKVGQVNGLTVLDLGDYSFGIPVKITAKVHLGQPGVVDLQREADLSGRIHSKAVLTIASFFGQRYVQKFPLTLSATLNFEQVYSIVEGDSASLAEVVALISAIANVPVKQGIAVTGSMNQNGEAQPVGGVTEKVEGFHRACKLQGLTGEQGVIIPKANLENLVLKDEVLEDIKKGLFHIWTVEHVDEVIEILTGRKPGKQIGVGKFEKGTVNDLVVKALEKAYKMAEKIEAGKKAKRKGKNRRKKRG</sequence>
<dbReference type="PRINTS" id="PR00830">
    <property type="entry name" value="ENDOLAPTASE"/>
</dbReference>
<dbReference type="GO" id="GO:0004252">
    <property type="term" value="F:serine-type endopeptidase activity"/>
    <property type="evidence" value="ECO:0007669"/>
    <property type="project" value="UniProtKB-UniRule"/>
</dbReference>
<dbReference type="Pfam" id="PF13654">
    <property type="entry name" value="AAA_32"/>
    <property type="match status" value="1"/>
</dbReference>
<keyword evidence="2" id="KW-0378">Hydrolase</keyword>
<dbReference type="HOGENOM" id="CLU_014785_0_1_0"/>
<feature type="active site" evidence="2">
    <location>
        <position position="689"/>
    </location>
</feature>
<organism evidence="4 5">
    <name type="scientific">Pseudothermotoga thermarum DSM 5069</name>
    <dbReference type="NCBI Taxonomy" id="688269"/>
    <lineage>
        <taxon>Bacteria</taxon>
        <taxon>Thermotogati</taxon>
        <taxon>Thermotogota</taxon>
        <taxon>Thermotogae</taxon>
        <taxon>Thermotogales</taxon>
        <taxon>Thermotogaceae</taxon>
        <taxon>Pseudothermotoga</taxon>
    </lineage>
</organism>
<dbReference type="Pfam" id="PF05362">
    <property type="entry name" value="Lon_C"/>
    <property type="match status" value="1"/>
</dbReference>
<dbReference type="SUPFAM" id="SSF52540">
    <property type="entry name" value="P-loop containing nucleoside triphosphate hydrolases"/>
    <property type="match status" value="1"/>
</dbReference>
<keyword evidence="5" id="KW-1185">Reference proteome</keyword>
<dbReference type="InterPro" id="IPR046843">
    <property type="entry name" value="LonB_AAA-LID"/>
</dbReference>
<dbReference type="InterPro" id="IPR046844">
    <property type="entry name" value="Lon-like_helical"/>
</dbReference>
<dbReference type="SUPFAM" id="SSF54211">
    <property type="entry name" value="Ribosomal protein S5 domain 2-like"/>
    <property type="match status" value="1"/>
</dbReference>
<evidence type="ECO:0000313" key="5">
    <source>
        <dbReference type="Proteomes" id="UP000006804"/>
    </source>
</evidence>
<dbReference type="KEGG" id="tta:Theth_1035"/>
<dbReference type="InterPro" id="IPR008269">
    <property type="entry name" value="Lon_proteolytic"/>
</dbReference>
<comment type="similarity">
    <text evidence="2">Belongs to the peptidase S16 family.</text>
</comment>
<comment type="catalytic activity">
    <reaction evidence="2">
        <text>Hydrolysis of proteins in presence of ATP.</text>
        <dbReference type="EC" id="3.4.21.53"/>
    </reaction>
</comment>
<dbReference type="Proteomes" id="UP000006804">
    <property type="component" value="Chromosome"/>
</dbReference>
<dbReference type="PANTHER" id="PTHR10046">
    <property type="entry name" value="ATP DEPENDENT LON PROTEASE FAMILY MEMBER"/>
    <property type="match status" value="1"/>
</dbReference>
<keyword evidence="1 2" id="KW-0645">Protease</keyword>
<feature type="active site" evidence="2">
    <location>
        <position position="646"/>
    </location>
</feature>
<dbReference type="STRING" id="688269.Theth_1035"/>
<dbReference type="PROSITE" id="PS51786">
    <property type="entry name" value="LON_PROTEOLYTIC"/>
    <property type="match status" value="1"/>
</dbReference>
<dbReference type="Pfam" id="PF20436">
    <property type="entry name" value="LonB_AAA-LID"/>
    <property type="match status" value="1"/>
</dbReference>
<dbReference type="InterPro" id="IPR027065">
    <property type="entry name" value="Lon_Prtase"/>
</dbReference>
<feature type="domain" description="Lon proteolytic" evidence="3">
    <location>
        <begin position="556"/>
        <end position="751"/>
    </location>
</feature>
<keyword evidence="2" id="KW-0720">Serine protease</keyword>
<dbReference type="EC" id="3.4.21.53" evidence="2"/>
<evidence type="ECO:0000256" key="2">
    <source>
        <dbReference type="PROSITE-ProRule" id="PRU01122"/>
    </source>
</evidence>
<dbReference type="InterPro" id="IPR014721">
    <property type="entry name" value="Ribsml_uS5_D2-typ_fold_subgr"/>
</dbReference>
<dbReference type="InterPro" id="IPR020568">
    <property type="entry name" value="Ribosomal_Su5_D2-typ_SF"/>
</dbReference>
<dbReference type="PATRIC" id="fig|688269.3.peg.1063"/>
<name>F7YYS7_9THEM</name>
<gene>
    <name evidence="4" type="ORF">Theth_1035</name>
</gene>
<dbReference type="GO" id="GO:0005524">
    <property type="term" value="F:ATP binding"/>
    <property type="evidence" value="ECO:0007669"/>
    <property type="project" value="InterPro"/>
</dbReference>
<dbReference type="GO" id="GO:0030163">
    <property type="term" value="P:protein catabolic process"/>
    <property type="evidence" value="ECO:0007669"/>
    <property type="project" value="InterPro"/>
</dbReference>